<name>A0A975GDY1_9BACT</name>
<proteinExistence type="inferred from homology"/>
<evidence type="ECO:0000256" key="5">
    <source>
        <dbReference type="PROSITE-ProRule" id="PRU01248"/>
    </source>
</evidence>
<reference evidence="8" key="1">
    <citation type="submission" date="2019-11" db="EMBL/GenBank/DDBJ databases">
        <authorList>
            <person name="Kojima H."/>
        </authorList>
    </citation>
    <scope>NUCLEOTIDE SEQUENCE</scope>
    <source>
        <strain evidence="8">H1576</strain>
        <plasmid evidence="8">pSULFM1</plasmid>
    </source>
</reference>
<dbReference type="Proteomes" id="UP000671852">
    <property type="component" value="Plasmid pSULFM1"/>
</dbReference>
<dbReference type="InterPro" id="IPR050090">
    <property type="entry name" value="Tyrosine_recombinase_XerCD"/>
</dbReference>
<dbReference type="RefSeq" id="WP_207563221.1">
    <property type="nucleotide sequence ID" value="NZ_CP046073.1"/>
</dbReference>
<evidence type="ECO:0000256" key="1">
    <source>
        <dbReference type="ARBA" id="ARBA00008857"/>
    </source>
</evidence>
<dbReference type="InterPro" id="IPR010998">
    <property type="entry name" value="Integrase_recombinase_N"/>
</dbReference>
<dbReference type="Gene3D" id="1.10.443.10">
    <property type="entry name" value="Intergrase catalytic core"/>
    <property type="match status" value="1"/>
</dbReference>
<dbReference type="Gene3D" id="1.10.150.130">
    <property type="match status" value="1"/>
</dbReference>
<geneLocation type="plasmid" evidence="8 9">
    <name>pSULFM1</name>
</geneLocation>
<evidence type="ECO:0000259" key="6">
    <source>
        <dbReference type="PROSITE" id="PS51898"/>
    </source>
</evidence>
<dbReference type="PROSITE" id="PS51898">
    <property type="entry name" value="TYR_RECOMBINASE"/>
    <property type="match status" value="1"/>
</dbReference>
<comment type="similarity">
    <text evidence="1">Belongs to the 'phage' integrase family.</text>
</comment>
<feature type="domain" description="Core-binding (CB)" evidence="7">
    <location>
        <begin position="29"/>
        <end position="130"/>
    </location>
</feature>
<dbReference type="InterPro" id="IPR011010">
    <property type="entry name" value="DNA_brk_join_enz"/>
</dbReference>
<dbReference type="PANTHER" id="PTHR30349:SF41">
    <property type="entry name" value="INTEGRASE_RECOMBINASE PROTEIN MJ0367-RELATED"/>
    <property type="match status" value="1"/>
</dbReference>
<keyword evidence="2" id="KW-0229">DNA integration</keyword>
<dbReference type="GO" id="GO:0003677">
    <property type="term" value="F:DNA binding"/>
    <property type="evidence" value="ECO:0007669"/>
    <property type="project" value="UniProtKB-UniRule"/>
</dbReference>
<keyword evidence="3 5" id="KW-0238">DNA-binding</keyword>
<dbReference type="InterPro" id="IPR044068">
    <property type="entry name" value="CB"/>
</dbReference>
<dbReference type="KEGG" id="saqt:GJV85_13535"/>
<feature type="domain" description="Tyr recombinase" evidence="6">
    <location>
        <begin position="177"/>
        <end position="378"/>
    </location>
</feature>
<keyword evidence="9" id="KW-1185">Reference proteome</keyword>
<evidence type="ECO:0000313" key="8">
    <source>
        <dbReference type="EMBL" id="QSZ43191.1"/>
    </source>
</evidence>
<dbReference type="PANTHER" id="PTHR30349">
    <property type="entry name" value="PHAGE INTEGRASE-RELATED"/>
    <property type="match status" value="1"/>
</dbReference>
<reference evidence="8" key="2">
    <citation type="submission" date="2021-04" db="EMBL/GenBank/DDBJ databases">
        <title>Isolation and characterization of a novel species of the genus Sulfurimonas.</title>
        <authorList>
            <person name="Fukui M."/>
        </authorList>
    </citation>
    <scope>NUCLEOTIDE SEQUENCE</scope>
    <source>
        <strain evidence="8">H1576</strain>
        <plasmid evidence="8">pSULFM1</plasmid>
    </source>
</reference>
<sequence length="388" mass="45880">MYLRVNEQHYSMSLNDDSIIVNNYVCLFDDDYKIVDEVFVYLQSRLLIKRLAFNTVASKGHDLKIYYDFLKKYKLVYATITYKHINDFIAWLMLPQSNADMMHLNITSKRSAKTVNRIVSTIKDFYKFHEAMYNIENPFKYASQTIKRPTHKHKSFYEHTQNGLIQKSSFKIKEFDKGIRVLSKEQIETVLESTTLQRDRLLFELLLFTGIRIGEALSLEIDAIGVVKVKLEVQELKMTSNEDDYREGSSRRQQKTGIRDLFIPSQLMQKLNDYYEDTWLPIYEQKEMTHNYLFISEFHRTLGKPLSYQAVWERCRQIGKNTNIYFSPHDFRHTFATTLARNKVGIERLRKLLGHSHISSTSIYIEIANKEDIVKELIPFYQTYGVDV</sequence>
<dbReference type="InterPro" id="IPR013762">
    <property type="entry name" value="Integrase-like_cat_sf"/>
</dbReference>
<dbReference type="InterPro" id="IPR002104">
    <property type="entry name" value="Integrase_catalytic"/>
</dbReference>
<dbReference type="GO" id="GO:0015074">
    <property type="term" value="P:DNA integration"/>
    <property type="evidence" value="ECO:0007669"/>
    <property type="project" value="UniProtKB-KW"/>
</dbReference>
<evidence type="ECO:0000256" key="3">
    <source>
        <dbReference type="ARBA" id="ARBA00023125"/>
    </source>
</evidence>
<evidence type="ECO:0000259" key="7">
    <source>
        <dbReference type="PROSITE" id="PS51900"/>
    </source>
</evidence>
<evidence type="ECO:0000313" key="9">
    <source>
        <dbReference type="Proteomes" id="UP000671852"/>
    </source>
</evidence>
<accession>A0A975GDY1</accession>
<protein>
    <submittedName>
        <fullName evidence="8">Tyrosine-type recombinase/integrase</fullName>
    </submittedName>
</protein>
<dbReference type="GO" id="GO:0006310">
    <property type="term" value="P:DNA recombination"/>
    <property type="evidence" value="ECO:0007669"/>
    <property type="project" value="UniProtKB-KW"/>
</dbReference>
<dbReference type="EMBL" id="CP046073">
    <property type="protein sequence ID" value="QSZ43191.1"/>
    <property type="molecule type" value="Genomic_DNA"/>
</dbReference>
<dbReference type="InterPro" id="IPR004107">
    <property type="entry name" value="Integrase_SAM-like_N"/>
</dbReference>
<dbReference type="AlphaFoldDB" id="A0A975GDY1"/>
<keyword evidence="4" id="KW-0233">DNA recombination</keyword>
<keyword evidence="8" id="KW-0614">Plasmid</keyword>
<evidence type="ECO:0000256" key="2">
    <source>
        <dbReference type="ARBA" id="ARBA00022908"/>
    </source>
</evidence>
<evidence type="ECO:0000256" key="4">
    <source>
        <dbReference type="ARBA" id="ARBA00023172"/>
    </source>
</evidence>
<organism evidence="8 9">
    <name type="scientific">Sulfurimonas aquatica</name>
    <dbReference type="NCBI Taxonomy" id="2672570"/>
    <lineage>
        <taxon>Bacteria</taxon>
        <taxon>Pseudomonadati</taxon>
        <taxon>Campylobacterota</taxon>
        <taxon>Epsilonproteobacteria</taxon>
        <taxon>Campylobacterales</taxon>
        <taxon>Sulfurimonadaceae</taxon>
        <taxon>Sulfurimonas</taxon>
    </lineage>
</organism>
<dbReference type="Pfam" id="PF02899">
    <property type="entry name" value="Phage_int_SAM_1"/>
    <property type="match status" value="1"/>
</dbReference>
<dbReference type="SUPFAM" id="SSF56349">
    <property type="entry name" value="DNA breaking-rejoining enzymes"/>
    <property type="match status" value="1"/>
</dbReference>
<dbReference type="PROSITE" id="PS51900">
    <property type="entry name" value="CB"/>
    <property type="match status" value="1"/>
</dbReference>
<gene>
    <name evidence="8" type="ORF">GJV85_13535</name>
</gene>
<dbReference type="Pfam" id="PF00589">
    <property type="entry name" value="Phage_integrase"/>
    <property type="match status" value="1"/>
</dbReference>